<dbReference type="STRING" id="112498.A0A2D3V3B4"/>
<dbReference type="InterPro" id="IPR013319">
    <property type="entry name" value="GH11/12"/>
</dbReference>
<keyword evidence="2" id="KW-0119">Carbohydrate metabolism</keyword>
<keyword evidence="5" id="KW-1185">Reference proteome</keyword>
<dbReference type="Gene3D" id="2.60.120.180">
    <property type="match status" value="1"/>
</dbReference>
<dbReference type="GeneID" id="35603277"/>
<organism evidence="4 5">
    <name type="scientific">Ramularia collo-cygni</name>
    <dbReference type="NCBI Taxonomy" id="112498"/>
    <lineage>
        <taxon>Eukaryota</taxon>
        <taxon>Fungi</taxon>
        <taxon>Dikarya</taxon>
        <taxon>Ascomycota</taxon>
        <taxon>Pezizomycotina</taxon>
        <taxon>Dothideomycetes</taxon>
        <taxon>Dothideomycetidae</taxon>
        <taxon>Mycosphaerellales</taxon>
        <taxon>Mycosphaerellaceae</taxon>
        <taxon>Ramularia</taxon>
    </lineage>
</organism>
<dbReference type="InterPro" id="IPR013320">
    <property type="entry name" value="ConA-like_dom_sf"/>
</dbReference>
<keyword evidence="3" id="KW-0732">Signal</keyword>
<keyword evidence="2" id="KW-0378">Hydrolase</keyword>
<evidence type="ECO:0000256" key="2">
    <source>
        <dbReference type="RuleBase" id="RU361163"/>
    </source>
</evidence>
<dbReference type="SUPFAM" id="SSF49899">
    <property type="entry name" value="Concanavalin A-like lectins/glucanases"/>
    <property type="match status" value="1"/>
</dbReference>
<dbReference type="AlphaFoldDB" id="A0A2D3V3B4"/>
<keyword evidence="2" id="KW-0624">Polysaccharide degradation</keyword>
<sequence>MKFTTSLLAITGLVAAAPSKTLSERANSCGQWDSVVTGTYTVYNNLWGQDSATSGSGCFSVESLSGKSVAWSASWSWAGAANVVKAYPNVVVTAAAKRLSEIASIESSWAWKYGGADVVANVAYDLFTSSTAAGEEEFEIMIWLAAIGGAGPISSAYGADGKPTAIATVTLVGHEFSLFKGPNGQMTVFSFVPKSEIANFSGDLKAFVDYLVTKQGLDQSQYLISTGAGTEPFTGTNAVFNVSGYSVNIA</sequence>
<name>A0A2D3V3B4_9PEZI</name>
<evidence type="ECO:0000256" key="3">
    <source>
        <dbReference type="SAM" id="SignalP"/>
    </source>
</evidence>
<dbReference type="PANTHER" id="PTHR34002:SF9">
    <property type="entry name" value="XYLOGLUCAN-SPECIFIC ENDO-BETA-1,4-GLUCANASE A"/>
    <property type="match status" value="1"/>
</dbReference>
<keyword evidence="2" id="KW-0326">Glycosidase</keyword>
<dbReference type="PANTHER" id="PTHR34002">
    <property type="entry name" value="BLR1656 PROTEIN"/>
    <property type="match status" value="1"/>
</dbReference>
<evidence type="ECO:0000313" key="5">
    <source>
        <dbReference type="Proteomes" id="UP000225277"/>
    </source>
</evidence>
<dbReference type="Pfam" id="PF01670">
    <property type="entry name" value="Glyco_hydro_12"/>
    <property type="match status" value="1"/>
</dbReference>
<protein>
    <submittedName>
        <fullName evidence="4">Related to Probable xyloglucan-specific endo-beta-1,4-glucanase A</fullName>
    </submittedName>
</protein>
<dbReference type="OrthoDB" id="95118at2759"/>
<dbReference type="RefSeq" id="XP_023629197.1">
    <property type="nucleotide sequence ID" value="XM_023773429.1"/>
</dbReference>
<dbReference type="GO" id="GO:0000272">
    <property type="term" value="P:polysaccharide catabolic process"/>
    <property type="evidence" value="ECO:0007669"/>
    <property type="project" value="UniProtKB-KW"/>
</dbReference>
<comment type="similarity">
    <text evidence="1 2">Belongs to the glycosyl hydrolase 12 (cellulase H) family.</text>
</comment>
<dbReference type="Proteomes" id="UP000225277">
    <property type="component" value="Unassembled WGS sequence"/>
</dbReference>
<accession>A0A2D3V3B4</accession>
<proteinExistence type="inferred from homology"/>
<dbReference type="GO" id="GO:0008810">
    <property type="term" value="F:cellulase activity"/>
    <property type="evidence" value="ECO:0007669"/>
    <property type="project" value="InterPro"/>
</dbReference>
<dbReference type="InterPro" id="IPR002594">
    <property type="entry name" value="GH12"/>
</dbReference>
<dbReference type="EMBL" id="FJUY01000013">
    <property type="protein sequence ID" value="CZT22308.1"/>
    <property type="molecule type" value="Genomic_DNA"/>
</dbReference>
<gene>
    <name evidence="4" type="ORF">RCC_08177</name>
</gene>
<evidence type="ECO:0000313" key="4">
    <source>
        <dbReference type="EMBL" id="CZT22308.1"/>
    </source>
</evidence>
<feature type="chain" id="PRO_5013629101" evidence="3">
    <location>
        <begin position="17"/>
        <end position="250"/>
    </location>
</feature>
<reference evidence="4 5" key="1">
    <citation type="submission" date="2016-03" db="EMBL/GenBank/DDBJ databases">
        <authorList>
            <person name="Ploux O."/>
        </authorList>
    </citation>
    <scope>NUCLEOTIDE SEQUENCE [LARGE SCALE GENOMIC DNA]</scope>
    <source>
        <strain evidence="4 5">URUG2</strain>
    </source>
</reference>
<feature type="signal peptide" evidence="3">
    <location>
        <begin position="1"/>
        <end position="16"/>
    </location>
</feature>
<evidence type="ECO:0000256" key="1">
    <source>
        <dbReference type="ARBA" id="ARBA00005519"/>
    </source>
</evidence>